<dbReference type="EMBL" id="JAFNEN010000466">
    <property type="protein sequence ID" value="KAG8182352.1"/>
    <property type="molecule type" value="Genomic_DNA"/>
</dbReference>
<evidence type="ECO:0000313" key="1">
    <source>
        <dbReference type="EMBL" id="KAG8182352.1"/>
    </source>
</evidence>
<proteinExistence type="predicted"/>
<evidence type="ECO:0000313" key="2">
    <source>
        <dbReference type="Proteomes" id="UP000827092"/>
    </source>
</evidence>
<name>A0AAV6UD00_9ARAC</name>
<dbReference type="Proteomes" id="UP000827092">
    <property type="component" value="Unassembled WGS sequence"/>
</dbReference>
<reference evidence="1 2" key="1">
    <citation type="journal article" date="2022" name="Nat. Ecol. Evol.">
        <title>A masculinizing supergene underlies an exaggerated male reproductive morph in a spider.</title>
        <authorList>
            <person name="Hendrickx F."/>
            <person name="De Corte Z."/>
            <person name="Sonet G."/>
            <person name="Van Belleghem S.M."/>
            <person name="Kostlbacher S."/>
            <person name="Vangestel C."/>
        </authorList>
    </citation>
    <scope>NUCLEOTIDE SEQUENCE [LARGE SCALE GENOMIC DNA]</scope>
    <source>
        <strain evidence="1">W744_W776</strain>
    </source>
</reference>
<sequence length="69" mass="7623">MLEAVNDRRRRRRSRCVSTVCEKVTPKGGGGSFKTGLLSSVVNKRKSFKGVGELSCMWAGGGRRFDVME</sequence>
<comment type="caution">
    <text evidence="1">The sequence shown here is derived from an EMBL/GenBank/DDBJ whole genome shotgun (WGS) entry which is preliminary data.</text>
</comment>
<protein>
    <submittedName>
        <fullName evidence="1">Uncharacterized protein</fullName>
    </submittedName>
</protein>
<keyword evidence="2" id="KW-1185">Reference proteome</keyword>
<dbReference type="AlphaFoldDB" id="A0AAV6UD00"/>
<gene>
    <name evidence="1" type="ORF">JTE90_010118</name>
</gene>
<accession>A0AAV6UD00</accession>
<organism evidence="1 2">
    <name type="scientific">Oedothorax gibbosus</name>
    <dbReference type="NCBI Taxonomy" id="931172"/>
    <lineage>
        <taxon>Eukaryota</taxon>
        <taxon>Metazoa</taxon>
        <taxon>Ecdysozoa</taxon>
        <taxon>Arthropoda</taxon>
        <taxon>Chelicerata</taxon>
        <taxon>Arachnida</taxon>
        <taxon>Araneae</taxon>
        <taxon>Araneomorphae</taxon>
        <taxon>Entelegynae</taxon>
        <taxon>Araneoidea</taxon>
        <taxon>Linyphiidae</taxon>
        <taxon>Erigoninae</taxon>
        <taxon>Oedothorax</taxon>
    </lineage>
</organism>